<feature type="compositionally biased region" description="Polar residues" evidence="1">
    <location>
        <begin position="752"/>
        <end position="769"/>
    </location>
</feature>
<reference evidence="2 3" key="1">
    <citation type="submission" date="2021-06" db="EMBL/GenBank/DDBJ databases">
        <title>Caerostris darwini draft genome.</title>
        <authorList>
            <person name="Kono N."/>
            <person name="Arakawa K."/>
        </authorList>
    </citation>
    <scope>NUCLEOTIDE SEQUENCE [LARGE SCALE GENOMIC DNA]</scope>
</reference>
<dbReference type="EMBL" id="BPLQ01008131">
    <property type="protein sequence ID" value="GIY35074.1"/>
    <property type="molecule type" value="Genomic_DNA"/>
</dbReference>
<comment type="caution">
    <text evidence="2">The sequence shown here is derived from an EMBL/GenBank/DDBJ whole genome shotgun (WGS) entry which is preliminary data.</text>
</comment>
<proteinExistence type="predicted"/>
<evidence type="ECO:0000256" key="1">
    <source>
        <dbReference type="SAM" id="MobiDB-lite"/>
    </source>
</evidence>
<keyword evidence="3" id="KW-1185">Reference proteome</keyword>
<feature type="region of interest" description="Disordered" evidence="1">
    <location>
        <begin position="752"/>
        <end position="818"/>
    </location>
</feature>
<dbReference type="AlphaFoldDB" id="A0AAV4SM52"/>
<dbReference type="Gene3D" id="2.10.25.10">
    <property type="entry name" value="Laminin"/>
    <property type="match status" value="1"/>
</dbReference>
<feature type="compositionally biased region" description="Polar residues" evidence="1">
    <location>
        <begin position="698"/>
        <end position="715"/>
    </location>
</feature>
<feature type="compositionally biased region" description="Basic residues" evidence="1">
    <location>
        <begin position="770"/>
        <end position="787"/>
    </location>
</feature>
<protein>
    <submittedName>
        <fullName evidence="2">EGF-like domain-containing protein</fullName>
    </submittedName>
</protein>
<feature type="region of interest" description="Disordered" evidence="1">
    <location>
        <begin position="698"/>
        <end position="722"/>
    </location>
</feature>
<gene>
    <name evidence="2" type="primary">AVEN_168244_1</name>
    <name evidence="2" type="ORF">CDAR_79831</name>
</gene>
<feature type="region of interest" description="Disordered" evidence="1">
    <location>
        <begin position="999"/>
        <end position="1018"/>
    </location>
</feature>
<dbReference type="Proteomes" id="UP001054837">
    <property type="component" value="Unassembled WGS sequence"/>
</dbReference>
<evidence type="ECO:0000313" key="3">
    <source>
        <dbReference type="Proteomes" id="UP001054837"/>
    </source>
</evidence>
<evidence type="ECO:0000313" key="2">
    <source>
        <dbReference type="EMBL" id="GIY35074.1"/>
    </source>
</evidence>
<feature type="compositionally biased region" description="Polar residues" evidence="1">
    <location>
        <begin position="788"/>
        <end position="814"/>
    </location>
</feature>
<organism evidence="2 3">
    <name type="scientific">Caerostris darwini</name>
    <dbReference type="NCBI Taxonomy" id="1538125"/>
    <lineage>
        <taxon>Eukaryota</taxon>
        <taxon>Metazoa</taxon>
        <taxon>Ecdysozoa</taxon>
        <taxon>Arthropoda</taxon>
        <taxon>Chelicerata</taxon>
        <taxon>Arachnida</taxon>
        <taxon>Araneae</taxon>
        <taxon>Araneomorphae</taxon>
        <taxon>Entelegynae</taxon>
        <taxon>Araneoidea</taxon>
        <taxon>Araneidae</taxon>
        <taxon>Caerostris</taxon>
    </lineage>
</organism>
<accession>A0AAV4SM52</accession>
<sequence>MLVLEVDGKPARYKTIIFQSPNHLARSKASLKASNHKRKGFLFTQVPTATPEHTTRKDFLKTIFVATKRTSQRASDSPEQNGQTNYSTLLPVEKLQPAVSEDVQRRALVVDVNVRTSKPEAEDEFVKVMEDVLKEKSKNQTLASENIDLLNNTCSKCLQKHGTALDECLSAMVLDSILSLKPAFQCDEWNARTRTCWLDRNIGDTVTFRLSFKNRTSNIPKVTWKKELHTRGKQDRKVFILRHEVPIWNIVLGGKEHEVRISPISELDLDPNLFSAVVPNDEDSISFNTVYFKIRLIPNDLGFVYPGETIMLNMDSFISLPLESMQYVWYLEKDSKSGSLPSNMKRSPSGRVLTISELQADQQGILACAVYSTLGVLVAKKRFLIKGITSDDVLIKVPSGKNSFNEKVRDLGKNLPPNSKIRKRQIQSEDSIEETLKQIASGNEGVQADSVESLEPIPIKENSQKIFPEASTKVQKSDPSSINAGHQNKIFFEQPSGFPQSPSDSAQAKPKSNFNINEEANIEKEISPLTENQIKQIKVRGIYKLKNIQNEISPLTEYDLSPIVESVYNPKKNREEISPLAEYDLTPIVENVYNPEKNQEEISPLTEYDLTPIVERVYKPEKIQREILPLTEQQVITSKKQLIEQETIPEQKQQVTEQGIKPEQKQQVMEQVFPPKQKQFKVEQFIHPPRKQPMIEQISQTPQKQPTMEQSLQSEQKQHAVRQGTYPLQNLNAMVQSIPTQQKEPLLETDAQSLHNRQQGKRQSSSPKQKQFKAKKLAHPPRKRPTRRQQISKTPQKQLTTLEPGLQSKQNQQEVRPGTYPLQRPHAMVQSIPTQQKMPLLETDAQSQQNQQQMISQSSFPQQYLIEQPFYPKQIQDQIQETYFPQQYPQQSQYPIEQPFLPVKYRYSKGRSFLSKQHPSVSKSTLPANCSEVSQKEKMLAEFHPDDSLAKLISTCESNGQCSGHAICIKRNNTGFCRCLPNFHGNGISCWEEIGSETNSNEKIPTESQEQSIESLVI</sequence>
<name>A0AAV4SM52_9ARAC</name>